<dbReference type="PANTHER" id="PTHR43685:SF2">
    <property type="entry name" value="GLYCOSYLTRANSFERASE 2-LIKE DOMAIN-CONTAINING PROTEIN"/>
    <property type="match status" value="1"/>
</dbReference>
<dbReference type="InterPro" id="IPR001173">
    <property type="entry name" value="Glyco_trans_2-like"/>
</dbReference>
<keyword evidence="3" id="KW-0808">Transferase</keyword>
<accession>A0A3A1TTJ9</accession>
<feature type="domain" description="Glycosyltransferase 2-like" evidence="2">
    <location>
        <begin position="202"/>
        <end position="321"/>
    </location>
</feature>
<name>A0A3A1TTJ9_9MICO</name>
<feature type="compositionally biased region" description="Polar residues" evidence="1">
    <location>
        <begin position="95"/>
        <end position="107"/>
    </location>
</feature>
<dbReference type="Proteomes" id="UP000265742">
    <property type="component" value="Unassembled WGS sequence"/>
</dbReference>
<keyword evidence="4" id="KW-1185">Reference proteome</keyword>
<evidence type="ECO:0000313" key="4">
    <source>
        <dbReference type="Proteomes" id="UP000265742"/>
    </source>
</evidence>
<gene>
    <name evidence="3" type="ORF">D1781_16960</name>
</gene>
<evidence type="ECO:0000259" key="2">
    <source>
        <dbReference type="Pfam" id="PF00535"/>
    </source>
</evidence>
<dbReference type="AlphaFoldDB" id="A0A3A1TTJ9"/>
<comment type="caution">
    <text evidence="3">The sequence shown here is derived from an EMBL/GenBank/DDBJ whole genome shotgun (WGS) entry which is preliminary data.</text>
</comment>
<organism evidence="3 4">
    <name type="scientific">Amnibacterium setariae</name>
    <dbReference type="NCBI Taxonomy" id="2306585"/>
    <lineage>
        <taxon>Bacteria</taxon>
        <taxon>Bacillati</taxon>
        <taxon>Actinomycetota</taxon>
        <taxon>Actinomycetes</taxon>
        <taxon>Micrococcales</taxon>
        <taxon>Microbacteriaceae</taxon>
        <taxon>Amnibacterium</taxon>
    </lineage>
</organism>
<protein>
    <submittedName>
        <fullName evidence="3">Glycosyltransferase</fullName>
    </submittedName>
</protein>
<dbReference type="EMBL" id="QXTG01000003">
    <property type="protein sequence ID" value="RIX26683.1"/>
    <property type="molecule type" value="Genomic_DNA"/>
</dbReference>
<dbReference type="Pfam" id="PF00535">
    <property type="entry name" value="Glycos_transf_2"/>
    <property type="match status" value="1"/>
</dbReference>
<dbReference type="PANTHER" id="PTHR43685">
    <property type="entry name" value="GLYCOSYLTRANSFERASE"/>
    <property type="match status" value="1"/>
</dbReference>
<dbReference type="InterPro" id="IPR050834">
    <property type="entry name" value="Glycosyltransf_2"/>
</dbReference>
<dbReference type="InterPro" id="IPR029044">
    <property type="entry name" value="Nucleotide-diphossugar_trans"/>
</dbReference>
<proteinExistence type="predicted"/>
<feature type="region of interest" description="Disordered" evidence="1">
    <location>
        <begin position="83"/>
        <end position="194"/>
    </location>
</feature>
<feature type="compositionally biased region" description="Low complexity" evidence="1">
    <location>
        <begin position="138"/>
        <end position="154"/>
    </location>
</feature>
<sequence>MSLVGKVSAMTSRTRSEPPCGSIHSWTRRPTMMTSEARGARSTISTRSPPSLGLGPCRSDPQTSEDRAALLLHQWVATGRAARRAAPWGSRLPSHASTRMDSASRVVSCTPRPGGSVTIARNDRGASAGLTGRPHPLGPALGPESGSGAPGAPATREGERDRPVPSTRRTTARTRQPESLERTSMSNDMHGRQSRGSTALAVVVAYNRADLLARVLASLQSQSAGRVDVLVVDNASSDDTAAVAAASGAMVFNPGENLGGAGGFAWGVEIAIALGYDYAYLMDDDAIPEPDAVATILRAAREDPTKAFFASVPIDESGRHDGVAGAPTPSSSFKQQLPAALQGNVAVSSAAFLGLLLNLSVARRAALPYTEFFIWCDDVEYTSRLASEHGAICCTDSRIVHLSPEMQSLAHGGSLGWKYFYQVRNQLWLYRWGLRPIGRIARTQALATSLRAIRSEFRSQGLSFSLLRTTARAVTEGVLRRPAPRRPGSLLAENEHARGWLDQQRSRVDHDLVAQP</sequence>
<dbReference type="SUPFAM" id="SSF53448">
    <property type="entry name" value="Nucleotide-diphospho-sugar transferases"/>
    <property type="match status" value="1"/>
</dbReference>
<evidence type="ECO:0000313" key="3">
    <source>
        <dbReference type="EMBL" id="RIX26683.1"/>
    </source>
</evidence>
<feature type="region of interest" description="Disordered" evidence="1">
    <location>
        <begin position="1"/>
        <end position="62"/>
    </location>
</feature>
<dbReference type="Gene3D" id="3.90.550.10">
    <property type="entry name" value="Spore Coat Polysaccharide Biosynthesis Protein SpsA, Chain A"/>
    <property type="match status" value="1"/>
</dbReference>
<evidence type="ECO:0000256" key="1">
    <source>
        <dbReference type="SAM" id="MobiDB-lite"/>
    </source>
</evidence>
<dbReference type="GO" id="GO:0016740">
    <property type="term" value="F:transferase activity"/>
    <property type="evidence" value="ECO:0007669"/>
    <property type="project" value="UniProtKB-KW"/>
</dbReference>
<reference evidence="4" key="1">
    <citation type="submission" date="2018-09" db="EMBL/GenBank/DDBJ databases">
        <authorList>
            <person name="Kim I."/>
        </authorList>
    </citation>
    <scope>NUCLEOTIDE SEQUENCE [LARGE SCALE GENOMIC DNA]</scope>
    <source>
        <strain evidence="4">DD4a</strain>
    </source>
</reference>